<evidence type="ECO:0000256" key="10">
    <source>
        <dbReference type="SAM" id="MobiDB-lite"/>
    </source>
</evidence>
<dbReference type="Pfam" id="PF00041">
    <property type="entry name" value="fn3"/>
    <property type="match status" value="5"/>
</dbReference>
<dbReference type="PRINTS" id="PR00014">
    <property type="entry name" value="FNTYPEIII"/>
</dbReference>
<feature type="domain" description="Fibronectin type-III" evidence="12">
    <location>
        <begin position="1079"/>
        <end position="1177"/>
    </location>
</feature>
<dbReference type="GO" id="GO:0060298">
    <property type="term" value="P:positive regulation of sarcomere organization"/>
    <property type="evidence" value="ECO:0007669"/>
    <property type="project" value="UniProtKB-ARBA"/>
</dbReference>
<dbReference type="SMART" id="SM00408">
    <property type="entry name" value="IGc2"/>
    <property type="match status" value="9"/>
</dbReference>
<dbReference type="InterPro" id="IPR036116">
    <property type="entry name" value="FN3_sf"/>
</dbReference>
<dbReference type="EMBL" id="GBHO01017712">
    <property type="protein sequence ID" value="JAG25892.1"/>
    <property type="molecule type" value="Transcribed_RNA"/>
</dbReference>
<feature type="domain" description="Ig-like" evidence="11">
    <location>
        <begin position="141"/>
        <end position="230"/>
    </location>
</feature>
<dbReference type="GO" id="GO:0005634">
    <property type="term" value="C:nucleus"/>
    <property type="evidence" value="ECO:0007669"/>
    <property type="project" value="UniProtKB-SubCell"/>
</dbReference>
<comment type="similarity">
    <text evidence="9">Belongs to the immunoglobulin superfamily. MyBP family.</text>
</comment>
<dbReference type="InterPro" id="IPR050964">
    <property type="entry name" value="Striated_Muscle_Regulatory"/>
</dbReference>
<evidence type="ECO:0000256" key="5">
    <source>
        <dbReference type="ARBA" id="ARBA00022737"/>
    </source>
</evidence>
<feature type="domain" description="Ig-like" evidence="11">
    <location>
        <begin position="234"/>
        <end position="319"/>
    </location>
</feature>
<dbReference type="FunFam" id="2.60.40.10:FF:000062">
    <property type="entry name" value="Myosin-binding protein C, slow type"/>
    <property type="match status" value="1"/>
</dbReference>
<dbReference type="PROSITE" id="PS50835">
    <property type="entry name" value="IG_LIKE"/>
    <property type="match status" value="9"/>
</dbReference>
<feature type="domain" description="Fibronectin type-III" evidence="12">
    <location>
        <begin position="1275"/>
        <end position="1374"/>
    </location>
</feature>
<gene>
    <name evidence="13" type="primary">sls_3</name>
    <name evidence="13" type="ORF">CM83_98227</name>
</gene>
<dbReference type="FunFam" id="2.60.40.10:FF:000050">
    <property type="entry name" value="Titin isoform B"/>
    <property type="match status" value="1"/>
</dbReference>
<dbReference type="Pfam" id="PF07679">
    <property type="entry name" value="I-set"/>
    <property type="match status" value="9"/>
</dbReference>
<dbReference type="GO" id="GO:0031430">
    <property type="term" value="C:M band"/>
    <property type="evidence" value="ECO:0007669"/>
    <property type="project" value="TreeGrafter"/>
</dbReference>
<evidence type="ECO:0000259" key="11">
    <source>
        <dbReference type="PROSITE" id="PS50835"/>
    </source>
</evidence>
<reference evidence="13" key="1">
    <citation type="journal article" date="2014" name="PLoS ONE">
        <title>Transcriptome-Based Identification of ABC Transporters in the Western Tarnished Plant Bug Lygus hesperus.</title>
        <authorList>
            <person name="Hull J.J."/>
            <person name="Chaney K."/>
            <person name="Geib S.M."/>
            <person name="Fabrick J.A."/>
            <person name="Brent C.S."/>
            <person name="Walsh D."/>
            <person name="Lavine L.C."/>
        </authorList>
    </citation>
    <scope>NUCLEOTIDE SEQUENCE</scope>
</reference>
<feature type="domain" description="Ig-like" evidence="11">
    <location>
        <begin position="415"/>
        <end position="498"/>
    </location>
</feature>
<organism evidence="13">
    <name type="scientific">Lygus hesperus</name>
    <name type="common">Western plant bug</name>
    <dbReference type="NCBI Taxonomy" id="30085"/>
    <lineage>
        <taxon>Eukaryota</taxon>
        <taxon>Metazoa</taxon>
        <taxon>Ecdysozoa</taxon>
        <taxon>Arthropoda</taxon>
        <taxon>Hexapoda</taxon>
        <taxon>Insecta</taxon>
        <taxon>Pterygota</taxon>
        <taxon>Neoptera</taxon>
        <taxon>Paraneoptera</taxon>
        <taxon>Hemiptera</taxon>
        <taxon>Heteroptera</taxon>
        <taxon>Panheteroptera</taxon>
        <taxon>Cimicomorpha</taxon>
        <taxon>Miridae</taxon>
        <taxon>Mirini</taxon>
        <taxon>Lygus</taxon>
    </lineage>
</organism>
<evidence type="ECO:0000256" key="3">
    <source>
        <dbReference type="ARBA" id="ARBA00006692"/>
    </source>
</evidence>
<dbReference type="SMART" id="SM00060">
    <property type="entry name" value="FN3"/>
    <property type="match status" value="5"/>
</dbReference>
<evidence type="ECO:0000256" key="1">
    <source>
        <dbReference type="ARBA" id="ARBA00004123"/>
    </source>
</evidence>
<comment type="similarity">
    <text evidence="3">Belongs to the protein kinase superfamily. CAMK Ser/Thr protein kinase family.</text>
</comment>
<dbReference type="InterPro" id="IPR003598">
    <property type="entry name" value="Ig_sub2"/>
</dbReference>
<dbReference type="SUPFAM" id="SSF49265">
    <property type="entry name" value="Fibronectin type III"/>
    <property type="match status" value="3"/>
</dbReference>
<dbReference type="CDD" id="cd00063">
    <property type="entry name" value="FN3"/>
    <property type="match status" value="5"/>
</dbReference>
<dbReference type="InterPro" id="IPR013783">
    <property type="entry name" value="Ig-like_fold"/>
</dbReference>
<reference evidence="13" key="2">
    <citation type="submission" date="2014-07" db="EMBL/GenBank/DDBJ databases">
        <authorList>
            <person name="Hull J."/>
        </authorList>
    </citation>
    <scope>NUCLEOTIDE SEQUENCE</scope>
</reference>
<comment type="subcellular location">
    <subcellularLocation>
        <location evidence="2">Cytoplasm</location>
    </subcellularLocation>
    <subcellularLocation>
        <location evidence="1">Nucleus</location>
    </subcellularLocation>
</comment>
<accession>A0A0A9XYK7</accession>
<protein>
    <submittedName>
        <fullName evidence="13">Titin</fullName>
    </submittedName>
</protein>
<evidence type="ECO:0000259" key="12">
    <source>
        <dbReference type="PROSITE" id="PS50853"/>
    </source>
</evidence>
<dbReference type="FunFam" id="2.60.40.10:FF:000031">
    <property type="entry name" value="Myosin-binding protein C, slow type"/>
    <property type="match status" value="1"/>
</dbReference>
<dbReference type="GO" id="GO:0045989">
    <property type="term" value="P:positive regulation of striated muscle contraction"/>
    <property type="evidence" value="ECO:0007669"/>
    <property type="project" value="UniProtKB-ARBA"/>
</dbReference>
<dbReference type="FunFam" id="2.60.40.10:FF:000107">
    <property type="entry name" value="Myosin, light chain kinase a"/>
    <property type="match status" value="2"/>
</dbReference>
<name>A0A0A9XYK7_LYGHE</name>
<evidence type="ECO:0000256" key="6">
    <source>
        <dbReference type="ARBA" id="ARBA00023157"/>
    </source>
</evidence>
<feature type="domain" description="Ig-like" evidence="11">
    <location>
        <begin position="502"/>
        <end position="589"/>
    </location>
</feature>
<feature type="domain" description="Fibronectin type-III" evidence="12">
    <location>
        <begin position="1178"/>
        <end position="1274"/>
    </location>
</feature>
<dbReference type="SMART" id="SM00409">
    <property type="entry name" value="IG"/>
    <property type="match status" value="9"/>
</dbReference>
<feature type="domain" description="Ig-like" evidence="11">
    <location>
        <begin position="47"/>
        <end position="132"/>
    </location>
</feature>
<dbReference type="InterPro" id="IPR003599">
    <property type="entry name" value="Ig_sub"/>
</dbReference>
<sequence length="1441" mass="159452">MHMYVNTMKITKVSRGQEGTYTVVAKNREGEASVDIILKIKTGEPEPPVVVDLVKDVTVTEGEGIVLTAQVAGVPTPKVVWLKDGRPVKLESSATGDTHTAVVRNSKPSDAGKYTLEATNSQGKASSTANVTVQDRRQQAPLFVERFEEVKVGEKGTIKLTAKVVGNPIPSVTWFRNNKILLASPRITEMFDGEQILLEIENADSEQDAGDYKCVATNALGSATNGAKVTVDVAEVYFTKKLPSKYTVDENKNIVIECETSHTVSTTWYHDGKELSGMDNRELVQEGRTQRLVIKKASRKDKGTYSCKVKDQKTETKLIVHEVKPDFVRKLDDFEVKELQCAILEVEVSSDAADVVWTKDGMILEPTPGKIEMEKRGPVHKLLIRSTSVHDEGEYTCQLGDEECSAEVTVIELPPEILTHLQDTSVPRGEKACLEVELTKGDALVRWFKDEVELQFSEHVQLSIDGKRQKLKIYQAEDSDSGIYSCKVGDQVSTARLTVEVPKVEFITRLPDVTMIPVGSDAEFTVELSVSDVDVKWLRKGKEIKPKADRYIITSSGATRKLVIKKVTLEDQTDITCMAINIKTTSKLKIEVIQTAPRITMDQKEYRVRKGEDVTFNLKFIGTPKLEHEWTVNGTVIKPSKRVIPSIDEESASLTIKQLEESDVGNYTLKLKNSVGEASAELTIIFIEVPGAPGTPEIVEVTDSSVTVTWKEPSSDGNSPITSYVLEHHDKEEFLSWHEITNITERTHKVTNLTKSHEVNFRVSAVNEVGKGKTSESSRYVKVEAPGSTQPPSFKEPLVDKACGIAKPITLSCVVAGIPDPEVKWFKDGKALKSKTISYSNHVAKLTIESVVETSSGTYSCKASNSAGTAETSCKLAVQEAPTLKIDDDALSQRLELRSQWKPLVEFSGYPAPQISWAKDGLPLVTDKRVTSYTDEKTTTVAIYSTDRKDSGTYTVTATNIAGSASLELRLKVIDKPTRPETIVIQDVEGEAVTIVWTPPVDDGGVEISKYSLEKCDASKGVWTKVADIERDARTYVVQRLQCNAEYMFRIFAQNPVGTSEPAETNKVEITSKLGRPSAPTRPVEVSGMAETSCTITWGIPESDGGAPIVDYSVERKETDSDNWVKVGTTKDRHIAVTELRKGKSYDFRIFARNRVGSSPPLVEENIIAGKTKTPPSPPNNIQVLNIASKSVTLQWEPPVSNGGSEITDYVIEKQVNGSNMWTKVVTLDVNVLRFTIENLKEKSELYFRVFAENAVGLSLPTTTSLVSLKTHATVPSPPTAPLEMRSTGANSVMVAWGVPERDGGAPIEGYKIAVRDIKKTMWMEVGRVGADVQKLTIKDLQENHEYLIRIYARNEVGMSDPLESDEPFKVQRPTAGGEDTDVEDSRIDKDTPSLSFTTTTQSWMREAGMDPDIRSYSQSALLRRSEYFFRIWYYAKHLFK</sequence>
<dbReference type="PANTHER" id="PTHR13817:SF151">
    <property type="entry name" value="TITIN"/>
    <property type="match status" value="1"/>
</dbReference>
<evidence type="ECO:0000313" key="13">
    <source>
        <dbReference type="EMBL" id="JAG25892.1"/>
    </source>
</evidence>
<dbReference type="InterPro" id="IPR036179">
    <property type="entry name" value="Ig-like_dom_sf"/>
</dbReference>
<evidence type="ECO:0000256" key="2">
    <source>
        <dbReference type="ARBA" id="ARBA00004496"/>
    </source>
</evidence>
<dbReference type="FunFam" id="2.60.40.10:FF:000425">
    <property type="entry name" value="Myosin light chain kinase"/>
    <property type="match status" value="1"/>
</dbReference>
<keyword evidence="8" id="KW-0393">Immunoglobulin domain</keyword>
<feature type="region of interest" description="Disordered" evidence="10">
    <location>
        <begin position="1360"/>
        <end position="1393"/>
    </location>
</feature>
<keyword evidence="6" id="KW-1015">Disulfide bond</keyword>
<feature type="domain" description="Fibronectin type-III" evidence="12">
    <location>
        <begin position="692"/>
        <end position="786"/>
    </location>
</feature>
<feature type="domain" description="Ig-like" evidence="11">
    <location>
        <begin position="792"/>
        <end position="877"/>
    </location>
</feature>
<dbReference type="PROSITE" id="PS50853">
    <property type="entry name" value="FN3"/>
    <property type="match status" value="5"/>
</dbReference>
<evidence type="ECO:0000256" key="4">
    <source>
        <dbReference type="ARBA" id="ARBA00022490"/>
    </source>
</evidence>
<feature type="domain" description="Ig-like" evidence="11">
    <location>
        <begin position="336"/>
        <end position="409"/>
    </location>
</feature>
<proteinExistence type="inferred from homology"/>
<dbReference type="FunFam" id="2.60.40.10:FF:000056">
    <property type="entry name" value="twitchin isoform X4"/>
    <property type="match status" value="4"/>
</dbReference>
<feature type="domain" description="Ig-like" evidence="11">
    <location>
        <begin position="911"/>
        <end position="972"/>
    </location>
</feature>
<dbReference type="PANTHER" id="PTHR13817">
    <property type="entry name" value="TITIN"/>
    <property type="match status" value="1"/>
</dbReference>
<keyword evidence="4" id="KW-0963">Cytoplasm</keyword>
<dbReference type="SUPFAM" id="SSF48726">
    <property type="entry name" value="Immunoglobulin"/>
    <property type="match status" value="9"/>
</dbReference>
<feature type="domain" description="Fibronectin type-III" evidence="12">
    <location>
        <begin position="979"/>
        <end position="1075"/>
    </location>
</feature>
<evidence type="ECO:0000256" key="8">
    <source>
        <dbReference type="ARBA" id="ARBA00023319"/>
    </source>
</evidence>
<dbReference type="InterPro" id="IPR013098">
    <property type="entry name" value="Ig_I-set"/>
</dbReference>
<evidence type="ECO:0000256" key="7">
    <source>
        <dbReference type="ARBA" id="ARBA00023242"/>
    </source>
</evidence>
<evidence type="ECO:0000256" key="9">
    <source>
        <dbReference type="ARBA" id="ARBA00038352"/>
    </source>
</evidence>
<dbReference type="InterPro" id="IPR007110">
    <property type="entry name" value="Ig-like_dom"/>
</dbReference>
<dbReference type="GO" id="GO:0040017">
    <property type="term" value="P:positive regulation of locomotion"/>
    <property type="evidence" value="ECO:0007669"/>
    <property type="project" value="UniProtKB-ARBA"/>
</dbReference>
<feature type="domain" description="Ig-like" evidence="11">
    <location>
        <begin position="597"/>
        <end position="683"/>
    </location>
</feature>
<dbReference type="InterPro" id="IPR003961">
    <property type="entry name" value="FN3_dom"/>
</dbReference>
<dbReference type="Gene3D" id="2.60.40.10">
    <property type="entry name" value="Immunoglobulins"/>
    <property type="match status" value="14"/>
</dbReference>
<dbReference type="FunFam" id="2.60.40.10:FF:000080">
    <property type="entry name" value="Myosin light chain kinase, smooth muscle"/>
    <property type="match status" value="1"/>
</dbReference>
<keyword evidence="5" id="KW-0677">Repeat</keyword>
<keyword evidence="7" id="KW-0539">Nucleus</keyword>
<dbReference type="GO" id="GO:0045214">
    <property type="term" value="P:sarcomere organization"/>
    <property type="evidence" value="ECO:0007669"/>
    <property type="project" value="TreeGrafter"/>
</dbReference>